<accession>A0ABV9N9G5</accession>
<sequence length="210" mass="22730">MTIKLYANAGWGSAIVEAQLAWYGIDFQLVESGDLFQDAAAREKLATVNPLAQVPTLVPDSGEILTESAAITLYLADLTGSDALVPGPDSPERSAFLRWLVFIVANIYPTYTYADDPSRFVAEESARKPFFKAVNAYAQKLYTQLDGAAGSPWFLGERMSALDIYIGVMTNWRPGKAWHEANSPRLAAIAGRVGENPAVGAVLARNFPDG</sequence>
<dbReference type="PROSITE" id="PS50404">
    <property type="entry name" value="GST_NTER"/>
    <property type="match status" value="1"/>
</dbReference>
<dbReference type="PANTHER" id="PTHR44051">
    <property type="entry name" value="GLUTATHIONE S-TRANSFERASE-RELATED"/>
    <property type="match status" value="1"/>
</dbReference>
<proteinExistence type="predicted"/>
<feature type="domain" description="GST C-terminal" evidence="2">
    <location>
        <begin position="89"/>
        <end position="210"/>
    </location>
</feature>
<dbReference type="Proteomes" id="UP001596024">
    <property type="component" value="Unassembled WGS sequence"/>
</dbReference>
<comment type="caution">
    <text evidence="3">The sequence shown here is derived from an EMBL/GenBank/DDBJ whole genome shotgun (WGS) entry which is preliminary data.</text>
</comment>
<dbReference type="Gene3D" id="3.40.30.10">
    <property type="entry name" value="Glutaredoxin"/>
    <property type="match status" value="1"/>
</dbReference>
<organism evidence="3 4">
    <name type="scientific">Glycocaulis abyssi</name>
    <dbReference type="NCBI Taxonomy" id="1433403"/>
    <lineage>
        <taxon>Bacteria</taxon>
        <taxon>Pseudomonadati</taxon>
        <taxon>Pseudomonadota</taxon>
        <taxon>Alphaproteobacteria</taxon>
        <taxon>Maricaulales</taxon>
        <taxon>Maricaulaceae</taxon>
        <taxon>Glycocaulis</taxon>
    </lineage>
</organism>
<dbReference type="InterPro" id="IPR010987">
    <property type="entry name" value="Glutathione-S-Trfase_C-like"/>
</dbReference>
<gene>
    <name evidence="3" type="ORF">ACFPB0_06855</name>
</gene>
<dbReference type="PROSITE" id="PS50405">
    <property type="entry name" value="GST_CTER"/>
    <property type="match status" value="1"/>
</dbReference>
<dbReference type="SUPFAM" id="SSF52833">
    <property type="entry name" value="Thioredoxin-like"/>
    <property type="match status" value="1"/>
</dbReference>
<evidence type="ECO:0000313" key="4">
    <source>
        <dbReference type="Proteomes" id="UP001596024"/>
    </source>
</evidence>
<evidence type="ECO:0000313" key="3">
    <source>
        <dbReference type="EMBL" id="MFC4725002.1"/>
    </source>
</evidence>
<dbReference type="SUPFAM" id="SSF47616">
    <property type="entry name" value="GST C-terminal domain-like"/>
    <property type="match status" value="1"/>
</dbReference>
<dbReference type="RefSeq" id="WP_371392256.1">
    <property type="nucleotide sequence ID" value="NZ_CP163421.1"/>
</dbReference>
<keyword evidence="4" id="KW-1185">Reference proteome</keyword>
<dbReference type="Gene3D" id="1.20.1050.10">
    <property type="match status" value="1"/>
</dbReference>
<dbReference type="SFLD" id="SFLDS00019">
    <property type="entry name" value="Glutathione_Transferase_(cytos"/>
    <property type="match status" value="1"/>
</dbReference>
<evidence type="ECO:0000259" key="1">
    <source>
        <dbReference type="PROSITE" id="PS50404"/>
    </source>
</evidence>
<dbReference type="CDD" id="cd03057">
    <property type="entry name" value="GST_N_Beta"/>
    <property type="match status" value="1"/>
</dbReference>
<dbReference type="InterPro" id="IPR040079">
    <property type="entry name" value="Glutathione_S-Trfase"/>
</dbReference>
<dbReference type="Pfam" id="PF02798">
    <property type="entry name" value="GST_N"/>
    <property type="match status" value="1"/>
</dbReference>
<protein>
    <submittedName>
        <fullName evidence="3">Glutathione S-transferase family protein</fullName>
    </submittedName>
</protein>
<dbReference type="PANTHER" id="PTHR44051:SF8">
    <property type="entry name" value="GLUTATHIONE S-TRANSFERASE GSTA"/>
    <property type="match status" value="1"/>
</dbReference>
<feature type="domain" description="GST N-terminal" evidence="1">
    <location>
        <begin position="1"/>
        <end position="83"/>
    </location>
</feature>
<evidence type="ECO:0000259" key="2">
    <source>
        <dbReference type="PROSITE" id="PS50405"/>
    </source>
</evidence>
<dbReference type="InterPro" id="IPR004045">
    <property type="entry name" value="Glutathione_S-Trfase_N"/>
</dbReference>
<dbReference type="InterPro" id="IPR036282">
    <property type="entry name" value="Glutathione-S-Trfase_C_sf"/>
</dbReference>
<dbReference type="InterPro" id="IPR036249">
    <property type="entry name" value="Thioredoxin-like_sf"/>
</dbReference>
<dbReference type="EMBL" id="JBHSGQ010000003">
    <property type="protein sequence ID" value="MFC4725002.1"/>
    <property type="molecule type" value="Genomic_DNA"/>
</dbReference>
<name>A0ABV9N9G5_9PROT</name>
<reference evidence="4" key="1">
    <citation type="journal article" date="2019" name="Int. J. Syst. Evol. Microbiol.">
        <title>The Global Catalogue of Microorganisms (GCM) 10K type strain sequencing project: providing services to taxonomists for standard genome sequencing and annotation.</title>
        <authorList>
            <consortium name="The Broad Institute Genomics Platform"/>
            <consortium name="The Broad Institute Genome Sequencing Center for Infectious Disease"/>
            <person name="Wu L."/>
            <person name="Ma J."/>
        </authorList>
    </citation>
    <scope>NUCLEOTIDE SEQUENCE [LARGE SCALE GENOMIC DNA]</scope>
    <source>
        <strain evidence="4">CCUG 62981</strain>
    </source>
</reference>